<gene>
    <name evidence="1" type="ORF">SHEWBE_2826</name>
</gene>
<dbReference type="KEGG" id="sbk:SHEWBE_2826"/>
<dbReference type="AlphaFoldDB" id="A0A330M291"/>
<proteinExistence type="predicted"/>
<protein>
    <submittedName>
        <fullName evidence="1">Uncharacterized protein</fullName>
    </submittedName>
</protein>
<evidence type="ECO:0000313" key="2">
    <source>
        <dbReference type="Proteomes" id="UP000250123"/>
    </source>
</evidence>
<evidence type="ECO:0000313" key="1">
    <source>
        <dbReference type="EMBL" id="SQH76789.1"/>
    </source>
</evidence>
<name>A0A330M291_9GAMM</name>
<dbReference type="Proteomes" id="UP000250123">
    <property type="component" value="Chromosome SHEWBE"/>
</dbReference>
<sequence length="32" mass="3876">MRIISILVQAKQNSYNHYYRQLKQSIKPNHFG</sequence>
<reference evidence="2" key="1">
    <citation type="submission" date="2018-06" db="EMBL/GenBank/DDBJ databases">
        <authorList>
            <person name="Cea G.-C."/>
            <person name="William W."/>
        </authorList>
    </citation>
    <scope>NUCLEOTIDE SEQUENCE [LARGE SCALE GENOMIC DNA]</scope>
    <source>
        <strain evidence="2">DB21MT-2</strain>
    </source>
</reference>
<organism evidence="1 2">
    <name type="scientific">Shewanella benthica</name>
    <dbReference type="NCBI Taxonomy" id="43661"/>
    <lineage>
        <taxon>Bacteria</taxon>
        <taxon>Pseudomonadati</taxon>
        <taxon>Pseudomonadota</taxon>
        <taxon>Gammaproteobacteria</taxon>
        <taxon>Alteromonadales</taxon>
        <taxon>Shewanellaceae</taxon>
        <taxon>Shewanella</taxon>
    </lineage>
</organism>
<accession>A0A330M291</accession>
<dbReference type="EMBL" id="LS483452">
    <property type="protein sequence ID" value="SQH76789.1"/>
    <property type="molecule type" value="Genomic_DNA"/>
</dbReference>